<feature type="domain" description="RNase T2-like C-terminal" evidence="18">
    <location>
        <begin position="320"/>
        <end position="428"/>
    </location>
</feature>
<keyword evidence="8" id="KW-0732">Signal</keyword>
<evidence type="ECO:0000259" key="18">
    <source>
        <dbReference type="Pfam" id="PF25488"/>
    </source>
</evidence>
<evidence type="ECO:0000313" key="19">
    <source>
        <dbReference type="EMBL" id="SCU85138.1"/>
    </source>
</evidence>
<dbReference type="EC" id="4.6.1.19" evidence="4"/>
<dbReference type="Gene3D" id="3.90.730.10">
    <property type="entry name" value="Ribonuclease T2-like"/>
    <property type="match status" value="1"/>
</dbReference>
<dbReference type="Pfam" id="PF25488">
    <property type="entry name" value="RNaseT2L_C"/>
    <property type="match status" value="1"/>
</dbReference>
<evidence type="ECO:0000256" key="8">
    <source>
        <dbReference type="ARBA" id="ARBA00022729"/>
    </source>
</evidence>
<organism evidence="19 20">
    <name type="scientific">Lachancea mirantina</name>
    <dbReference type="NCBI Taxonomy" id="1230905"/>
    <lineage>
        <taxon>Eukaryota</taxon>
        <taxon>Fungi</taxon>
        <taxon>Dikarya</taxon>
        <taxon>Ascomycota</taxon>
        <taxon>Saccharomycotina</taxon>
        <taxon>Saccharomycetes</taxon>
        <taxon>Saccharomycetales</taxon>
        <taxon>Saccharomycetaceae</taxon>
        <taxon>Lachancea</taxon>
    </lineage>
</organism>
<evidence type="ECO:0000256" key="12">
    <source>
        <dbReference type="ARBA" id="ARBA00023180"/>
    </source>
</evidence>
<dbReference type="SUPFAM" id="SSF55895">
    <property type="entry name" value="Ribonuclease Rh-like"/>
    <property type="match status" value="1"/>
</dbReference>
<keyword evidence="12" id="KW-0325">Glycoprotein</keyword>
<keyword evidence="20" id="KW-1185">Reference proteome</keyword>
<dbReference type="Proteomes" id="UP000191024">
    <property type="component" value="Chromosome C"/>
</dbReference>
<dbReference type="InterPro" id="IPR033130">
    <property type="entry name" value="RNase_T2_His_AS_2"/>
</dbReference>
<dbReference type="InterPro" id="IPR001568">
    <property type="entry name" value="RNase_T2-like"/>
</dbReference>
<keyword evidence="5" id="KW-0963">Cytoplasm</keyword>
<comment type="function">
    <text evidence="14">Rnase which modulates cell survival under stress conditions. Released from the vacuole to the cytoplasm during stress to promote tRNA and rRNA cleavage and to activate separately a downstream pathway that promotes cell death. Involved in cell size, vacuolar morphology and growth at high temperatures and high salt concentration.</text>
</comment>
<dbReference type="EMBL" id="LT598466">
    <property type="protein sequence ID" value="SCU85138.1"/>
    <property type="molecule type" value="Genomic_DNA"/>
</dbReference>
<dbReference type="AlphaFoldDB" id="A0A1G4J5Q7"/>
<dbReference type="STRING" id="1230905.A0A1G4J5Q7"/>
<evidence type="ECO:0000256" key="9">
    <source>
        <dbReference type="ARBA" id="ARBA00022759"/>
    </source>
</evidence>
<evidence type="ECO:0000256" key="3">
    <source>
        <dbReference type="ARBA" id="ARBA00007469"/>
    </source>
</evidence>
<reference evidence="20" key="1">
    <citation type="submission" date="2016-03" db="EMBL/GenBank/DDBJ databases">
        <authorList>
            <person name="Devillers H."/>
        </authorList>
    </citation>
    <scope>NUCLEOTIDE SEQUENCE [LARGE SCALE GENOMIC DNA]</scope>
</reference>
<dbReference type="PROSITE" id="PS00531">
    <property type="entry name" value="RNASE_T2_2"/>
    <property type="match status" value="1"/>
</dbReference>
<evidence type="ECO:0000256" key="4">
    <source>
        <dbReference type="ARBA" id="ARBA00012571"/>
    </source>
</evidence>
<dbReference type="PANTHER" id="PTHR11240">
    <property type="entry name" value="RIBONUCLEASE T2"/>
    <property type="match status" value="1"/>
</dbReference>
<keyword evidence="7" id="KW-0540">Nuclease</keyword>
<evidence type="ECO:0000256" key="16">
    <source>
        <dbReference type="PIRSR" id="PIRSR633697-1"/>
    </source>
</evidence>
<dbReference type="GO" id="GO:0005576">
    <property type="term" value="C:extracellular region"/>
    <property type="evidence" value="ECO:0007669"/>
    <property type="project" value="TreeGrafter"/>
</dbReference>
<dbReference type="GO" id="GO:0016787">
    <property type="term" value="F:hydrolase activity"/>
    <property type="evidence" value="ECO:0007669"/>
    <property type="project" value="UniProtKB-KW"/>
</dbReference>
<protein>
    <recommendedName>
        <fullName evidence="15">Ribonuclease T2-like</fullName>
        <ecNumber evidence="4">4.6.1.19</ecNumber>
    </recommendedName>
</protein>
<evidence type="ECO:0000256" key="17">
    <source>
        <dbReference type="RuleBase" id="RU004328"/>
    </source>
</evidence>
<evidence type="ECO:0000256" key="10">
    <source>
        <dbReference type="ARBA" id="ARBA00022801"/>
    </source>
</evidence>
<dbReference type="InterPro" id="IPR033697">
    <property type="entry name" value="Ribonuclease_T2_eukaryotic"/>
</dbReference>
<dbReference type="InterPro" id="IPR036430">
    <property type="entry name" value="RNase_T2-like_sf"/>
</dbReference>
<proteinExistence type="inferred from homology"/>
<accession>A0A1G4J5Q7</accession>
<dbReference type="InterPro" id="IPR057328">
    <property type="entry name" value="RNaseT2L_C"/>
</dbReference>
<evidence type="ECO:0000256" key="13">
    <source>
        <dbReference type="ARBA" id="ARBA00023239"/>
    </source>
</evidence>
<comment type="subcellular location">
    <subcellularLocation>
        <location evidence="2">Cytoplasm</location>
    </subcellularLocation>
    <subcellularLocation>
        <location evidence="1">Vacuole lumen</location>
    </subcellularLocation>
</comment>
<dbReference type="OrthoDB" id="435754at2759"/>
<evidence type="ECO:0000256" key="14">
    <source>
        <dbReference type="ARBA" id="ARBA00025494"/>
    </source>
</evidence>
<feature type="active site" evidence="16">
    <location>
        <position position="167"/>
    </location>
</feature>
<dbReference type="CDD" id="cd01061">
    <property type="entry name" value="RNase_T2_euk"/>
    <property type="match status" value="1"/>
</dbReference>
<feature type="active site" evidence="16">
    <location>
        <position position="163"/>
    </location>
</feature>
<keyword evidence="13" id="KW-0456">Lyase</keyword>
<dbReference type="GO" id="GO:0033897">
    <property type="term" value="F:ribonuclease T2 activity"/>
    <property type="evidence" value="ECO:0007669"/>
    <property type="project" value="UniProtKB-EC"/>
</dbReference>
<keyword evidence="9" id="KW-0255">Endonuclease</keyword>
<evidence type="ECO:0000256" key="5">
    <source>
        <dbReference type="ARBA" id="ARBA00022490"/>
    </source>
</evidence>
<keyword evidence="6" id="KW-0926">Vacuole</keyword>
<keyword evidence="10" id="KW-0378">Hydrolase</keyword>
<name>A0A1G4J5Q7_9SACH</name>
<comment type="similarity">
    <text evidence="3 17">Belongs to the RNase T2 family.</text>
</comment>
<dbReference type="GO" id="GO:0003723">
    <property type="term" value="F:RNA binding"/>
    <property type="evidence" value="ECO:0007669"/>
    <property type="project" value="InterPro"/>
</dbReference>
<evidence type="ECO:0000256" key="6">
    <source>
        <dbReference type="ARBA" id="ARBA00022554"/>
    </source>
</evidence>
<keyword evidence="11" id="KW-1015">Disulfide bond</keyword>
<dbReference type="Pfam" id="PF00445">
    <property type="entry name" value="Ribonuclease_T2"/>
    <property type="match status" value="1"/>
</dbReference>
<dbReference type="GO" id="GO:0006401">
    <property type="term" value="P:RNA catabolic process"/>
    <property type="evidence" value="ECO:0007669"/>
    <property type="project" value="TreeGrafter"/>
</dbReference>
<dbReference type="FunFam" id="3.90.730.10:FF:000004">
    <property type="entry name" value="Ribonuclease T2-like"/>
    <property type="match status" value="1"/>
</dbReference>
<dbReference type="PANTHER" id="PTHR11240:SF22">
    <property type="entry name" value="RIBONUCLEASE T2"/>
    <property type="match status" value="1"/>
</dbReference>
<dbReference type="GO" id="GO:0005775">
    <property type="term" value="C:vacuolar lumen"/>
    <property type="evidence" value="ECO:0007669"/>
    <property type="project" value="UniProtKB-SubCell"/>
</dbReference>
<evidence type="ECO:0000256" key="2">
    <source>
        <dbReference type="ARBA" id="ARBA00004496"/>
    </source>
</evidence>
<evidence type="ECO:0000256" key="7">
    <source>
        <dbReference type="ARBA" id="ARBA00022722"/>
    </source>
</evidence>
<evidence type="ECO:0000256" key="1">
    <source>
        <dbReference type="ARBA" id="ARBA00004410"/>
    </source>
</evidence>
<evidence type="ECO:0000256" key="15">
    <source>
        <dbReference type="ARBA" id="ARBA00071169"/>
    </source>
</evidence>
<evidence type="ECO:0000313" key="20">
    <source>
        <dbReference type="Proteomes" id="UP000191024"/>
    </source>
</evidence>
<evidence type="ECO:0000256" key="11">
    <source>
        <dbReference type="ARBA" id="ARBA00023157"/>
    </source>
</evidence>
<feature type="active site" evidence="16">
    <location>
        <position position="96"/>
    </location>
</feature>
<sequence length="436" mass="49585">MHLPWEILTSSGYSALFRLQDSTQNDNSYSPTCPADMPLTCSNHTAIEDTCCFEHPGGILLQTQFWDYVPPRGGQYPQWNDDLEKHLGPNESFTNHGLWPDNCDATYEQFCDRSSMIDDVHNLLNSEDFNSGSLQVSGKDLLRKMEKYWKSNTGDDEALWIHEFNKHGTCIKTIKPKCYERWNDKPTKSDVSYSKRGVYDYFRIAMSLFEKKDTFQALKDYGIEPSVDRTYSRDEISKALSEFHGKHVLFKCDRNRALNEVWYYNLLRGSLLGEEFEAIDAVRAFSNCPETGVHFYPKGFNPHKGAPPDKDKNSIIGTVHIGGRPGFIIRNGRWMTVGTPATFRLIPAPFGNYYLRSRSGFCGPEEQSGKLVCNKGASTAPQFEYDAKKGVLGYSGQSDWHASEMPHGRQQTLVYLGKSSSPADIDLKLKFVPKHR</sequence>
<gene>
    <name evidence="19" type="ORF">LAMI_0C10264G</name>
</gene>